<name>A0ABP1PEW3_XYLVO</name>
<dbReference type="PANTHER" id="PTHR10133:SF62">
    <property type="entry name" value="DNA POLYMERASE THETA"/>
    <property type="match status" value="1"/>
</dbReference>
<gene>
    <name evidence="5" type="ORF">XYLVIOL_LOCUS10469</name>
</gene>
<dbReference type="SMART" id="SM00487">
    <property type="entry name" value="DEXDc"/>
    <property type="match status" value="1"/>
</dbReference>
<comment type="caution">
    <text evidence="5">The sequence shown here is derived from an EMBL/GenBank/DDBJ whole genome shotgun (WGS) entry which is preliminary data.</text>
</comment>
<dbReference type="InterPro" id="IPR011545">
    <property type="entry name" value="DEAD/DEAH_box_helicase_dom"/>
</dbReference>
<evidence type="ECO:0000313" key="6">
    <source>
        <dbReference type="Proteomes" id="UP001642520"/>
    </source>
</evidence>
<evidence type="ECO:0000259" key="3">
    <source>
        <dbReference type="PROSITE" id="PS51192"/>
    </source>
</evidence>
<dbReference type="InterPro" id="IPR001650">
    <property type="entry name" value="Helicase_C-like"/>
</dbReference>
<dbReference type="Gene3D" id="1.20.1060.10">
    <property type="entry name" value="Taq DNA Polymerase, Chain T, domain 4"/>
    <property type="match status" value="1"/>
</dbReference>
<dbReference type="PRINTS" id="PR00868">
    <property type="entry name" value="DNAPOLI"/>
</dbReference>
<dbReference type="PANTHER" id="PTHR10133">
    <property type="entry name" value="DNA POLYMERASE I"/>
    <property type="match status" value="1"/>
</dbReference>
<dbReference type="Gene3D" id="3.40.50.300">
    <property type="entry name" value="P-loop containing nucleotide triphosphate hydrolases"/>
    <property type="match status" value="2"/>
</dbReference>
<dbReference type="Pfam" id="PF00270">
    <property type="entry name" value="DEAD"/>
    <property type="match status" value="1"/>
</dbReference>
<dbReference type="CDD" id="cd08638">
    <property type="entry name" value="DNA_pol_A_theta"/>
    <property type="match status" value="1"/>
</dbReference>
<dbReference type="InterPro" id="IPR036390">
    <property type="entry name" value="WH_DNA-bd_sf"/>
</dbReference>
<dbReference type="Pfam" id="PF00476">
    <property type="entry name" value="DNA_pol_A"/>
    <property type="match status" value="1"/>
</dbReference>
<dbReference type="Gene3D" id="1.10.150.20">
    <property type="entry name" value="5' to 3' exonuclease, C-terminal subdomain"/>
    <property type="match status" value="1"/>
</dbReference>
<evidence type="ECO:0000259" key="4">
    <source>
        <dbReference type="PROSITE" id="PS51194"/>
    </source>
</evidence>
<dbReference type="SMART" id="SM00490">
    <property type="entry name" value="HELICc"/>
    <property type="match status" value="1"/>
</dbReference>
<dbReference type="SUPFAM" id="SSF158702">
    <property type="entry name" value="Sec63 N-terminal domain-like"/>
    <property type="match status" value="1"/>
</dbReference>
<feature type="domain" description="Helicase ATP-binding" evidence="3">
    <location>
        <begin position="234"/>
        <end position="408"/>
    </location>
</feature>
<dbReference type="SUPFAM" id="SSF56672">
    <property type="entry name" value="DNA/RNA polymerases"/>
    <property type="match status" value="1"/>
</dbReference>
<dbReference type="InterPro" id="IPR014001">
    <property type="entry name" value="Helicase_ATP-bd"/>
</dbReference>
<evidence type="ECO:0000256" key="1">
    <source>
        <dbReference type="ARBA" id="ARBA00022741"/>
    </source>
</evidence>
<dbReference type="InterPro" id="IPR046931">
    <property type="entry name" value="HTH_61"/>
</dbReference>
<accession>A0ABP1PEW3</accession>
<dbReference type="InterPro" id="IPR048960">
    <property type="entry name" value="POLQ-like_helical"/>
</dbReference>
<dbReference type="Gene3D" id="1.10.3380.20">
    <property type="match status" value="1"/>
</dbReference>
<keyword evidence="2" id="KW-0067">ATP-binding</keyword>
<reference evidence="5 6" key="1">
    <citation type="submission" date="2024-08" db="EMBL/GenBank/DDBJ databases">
        <authorList>
            <person name="Will J Nash"/>
            <person name="Angela Man"/>
            <person name="Seanna McTaggart"/>
            <person name="Kendall Baker"/>
            <person name="Tom Barker"/>
            <person name="Leah Catchpole"/>
            <person name="Alex Durrant"/>
            <person name="Karim Gharbi"/>
            <person name="Naomi Irish"/>
            <person name="Gemy Kaithakottil"/>
            <person name="Debby Ku"/>
            <person name="Aaliyah Providence"/>
            <person name="Felix Shaw"/>
            <person name="David Swarbreck"/>
            <person name="Chris Watkins"/>
            <person name="Ann M. McCartney"/>
            <person name="Giulio Formenti"/>
            <person name="Alice Mouton"/>
            <person name="Noel Vella"/>
            <person name="Bjorn M von Reumont"/>
            <person name="Adriana Vella"/>
            <person name="Wilfried Haerty"/>
        </authorList>
    </citation>
    <scope>NUCLEOTIDE SEQUENCE [LARGE SCALE GENOMIC DNA]</scope>
</reference>
<sequence>MPSFGDDTLGACIQAEIKNMDMFDNRSDMDKYFKDNTFLTKVSNKSNNIHAVNGSNEILHGLTDAKSTANENNPKLKELRKDKVIKSKLTTKTNKINRSRMKIVVASRKNCILSKHNKENINLNVNCTESSASLNSNILQRQCNKSNLSALHSDNSNVKSNAMYSTSNVKLSNSSVATSTTEKSSKEMSSISIIPTQDRCNLASWGLPPNILKKYEARGVTTMFTWQVECLSNHKVIEEMRNLVYSAPTSAGKTLVAEILMIKTVLERQKKVIFILPFVSVVREKMYYFQDLLSDSGVRVEGFMGGAVPPGGFAATHVAIATIEKANSLINRLMEENELLNLGAVIIDELHLVGDPNRGYLLELLLTKLKFMTFRDENINIQLIGMSATLPNLSLLAKWLDAELYKTEFRPVPLNEQCKIGKNIYDNKLCLIRRLTPMPELTMDSDDILHLCVETISDGHSVLIFCPTKNWCEKLAEQIATAFCRLGREDTQLGKTLRQQLDSHLISETLEQLKRSPTGLDNVLENTISFGTAFHHAGLTMDERDIIEGSFRSGSLRVLVATSTLSSGVNLPARRVIIRTLMFGGKLLDSLTYRQMIGRAGRMGKDTAGESILMCKSNEQKGAETLLSASLKPIESCLEDSGPLIRALLEAIASEVVYTPSDLELYTKCTLVSLTGEHDSKDPSYEAIKFLIDNEFLLLQTTEEGHRWVATAFGKACLAASIPPREGLLLLEALQKARRCFVLDTELHVVYLVTPINSGSQIGTIDWMTFFELWKMLPESERRVGQLVGVEERYLTSAIKGIVRPGKSLGICRRFYTALALYDLVREVPLNTVCKKYGCCRGLLQSLQQSASTFAGMVTQFCKQLGWDCMELLVSQFQTRLQFGVCRELLDLLRLPMLNGLRARSLYKHGITSVADLAVADELDVERALYKAVPFESEKEQDGERESEAVKRNKMRSVFVTGKDGLTPHEAAVMLVHEARVLVQNELGLQDISWKQNEQSVITNESNSDVNSLIRQSTLQPLERANVHIQLENAYNNSPSKINSSEEIIQDKRKSNSSVTIDQNVNKDINSISTEEEILSSKCVNHENSIEEKSLKLKDKSCKNEKSKIYTNLTENVKDSKCDLVNVPQDIKNDDVKLTDQLLQIDIPNFIDSPAEKLFSDYFEDSSPKIIHDSQQRRNSESLISFKDSKRNRTHDFSSKHSVNDVQNVQNTSGIPAKKLRISNEKDVAQSICVNTVTRLSTFENGVILSASRSPSLFDDSLNLDTQICNVLEQNIVDSLHFSEFENSKLSEQKVITDNKMNITLQANNTVHDEAQTKSDTIEENVNKNSLNLITSKTKSSALSWKDDSWNEPKKLTEKLSKIKEKSKEDASVKRGIRNIKNTNIQHTAEVTGTSNSTPEMKKNQNIKFETPINTPDNVKKILQNRRFKDTPVVKSPVTNVVVFSKNRAASLDSNKSDSDDIVIASQNMNSPATSVKIRSILDSARNQRIHTQKVLDQMSDDKRYASPTSKSLKVEKRKIKPKLNDILAENLLISKKYSTDSVVSNSDDDTPIKSVKVVQKSKITVKKDQKSPKMCVQTNELVDNLNEATNWNTLNVIKVGSDRGTFNLFKREVMQKRYVALALNCELYNDETSNIGFKIIGSTTAEKKKRSKKVENYVHVDKKLCGAAIAWAKNIAYYISFCNEPDLKISGKEQMKLLKELLSNTLLYVKCFATKETFKTLYQCCDIIANCKFLDPKVANWLYDGNTYEKTFSEMVKEYFPQGNFITKKIGACHDIGPGLHTKSAIPGEFRASAESVLTWHVTDTLLDKLEELSPTLLYTFKDIEMKIVTLLACMELTGLGVSLKSLQDLSCVIRDEITSLEERAYKLSGKKFNFSSSKEVGEVLGLYKGKKVSVNKAVLGQCDHPISSLVMSWRKLSATQSKIIYPILNLAQHTSRIHGNCVTCTLTGRISMHEPNLQNVPRDFCSEDNSFTISVRMAFIPAIGNIMLSADYCQLELRILAHFSRDAVLCNIMRKPGDIFKNIAAKWNHVSENQVDDKMRQHTKQLCYGMIYGMGVKTLAENLSVDEEKAKEFLNSFMNAYPGVSKWLNNIIEEARMNGYITTILERRRMFPGLTSTNPTEKSQAERQAVNTKIQGSAADIAKKAMVSIEERMRFEFPTSTTIMPTVNCTRKLRSRSRESQQRGGYLVLQLHDELLYEVNINDLKQVATIVKESMEEVCQLAVPLPVKLKVGPAWGDLSEYNIC</sequence>
<keyword evidence="1" id="KW-0547">Nucleotide-binding</keyword>
<feature type="domain" description="Helicase C-terminal" evidence="4">
    <location>
        <begin position="447"/>
        <end position="667"/>
    </location>
</feature>
<proteinExistence type="predicted"/>
<dbReference type="InterPro" id="IPR043502">
    <property type="entry name" value="DNA/RNA_pol_sf"/>
</dbReference>
<evidence type="ECO:0000313" key="5">
    <source>
        <dbReference type="EMBL" id="CAL7951362.1"/>
    </source>
</evidence>
<dbReference type="Pfam" id="PF20470">
    <property type="entry name" value="HTH_61"/>
    <property type="match status" value="1"/>
</dbReference>
<keyword evidence="6" id="KW-1185">Reference proteome</keyword>
<protein>
    <recommendedName>
        <fullName evidence="7">DNA polymerase theta</fullName>
    </recommendedName>
</protein>
<dbReference type="Pfam" id="PF21099">
    <property type="entry name" value="POLQ_helical"/>
    <property type="match status" value="1"/>
</dbReference>
<evidence type="ECO:0008006" key="7">
    <source>
        <dbReference type="Google" id="ProtNLM"/>
    </source>
</evidence>
<dbReference type="Gene3D" id="3.30.70.370">
    <property type="match status" value="1"/>
</dbReference>
<dbReference type="Pfam" id="PF00271">
    <property type="entry name" value="Helicase_C"/>
    <property type="match status" value="1"/>
</dbReference>
<evidence type="ECO:0000256" key="2">
    <source>
        <dbReference type="ARBA" id="ARBA00022840"/>
    </source>
</evidence>
<dbReference type="CDD" id="cd18026">
    <property type="entry name" value="DEXHc_POLQ-like"/>
    <property type="match status" value="1"/>
</dbReference>
<dbReference type="InterPro" id="IPR002298">
    <property type="entry name" value="DNA_polymerase_A"/>
</dbReference>
<dbReference type="Gene3D" id="3.30.420.10">
    <property type="entry name" value="Ribonuclease H-like superfamily/Ribonuclease H"/>
    <property type="match status" value="1"/>
</dbReference>
<dbReference type="CDD" id="cd18795">
    <property type="entry name" value="SF2_C_Ski2"/>
    <property type="match status" value="1"/>
</dbReference>
<dbReference type="SMART" id="SM00482">
    <property type="entry name" value="POLAc"/>
    <property type="match status" value="1"/>
</dbReference>
<dbReference type="SUPFAM" id="SSF52540">
    <property type="entry name" value="P-loop containing nucleoside triphosphate hydrolases"/>
    <property type="match status" value="1"/>
</dbReference>
<dbReference type="SUPFAM" id="SSF46785">
    <property type="entry name" value="Winged helix' DNA-binding domain"/>
    <property type="match status" value="1"/>
</dbReference>
<dbReference type="InterPro" id="IPR036397">
    <property type="entry name" value="RNaseH_sf"/>
</dbReference>
<dbReference type="PROSITE" id="PS51192">
    <property type="entry name" value="HELICASE_ATP_BIND_1"/>
    <property type="match status" value="1"/>
</dbReference>
<dbReference type="EMBL" id="CAXAJV020001301">
    <property type="protein sequence ID" value="CAL7951362.1"/>
    <property type="molecule type" value="Genomic_DNA"/>
</dbReference>
<dbReference type="InterPro" id="IPR001098">
    <property type="entry name" value="DNA-dir_DNA_pol_A_palm_dom"/>
</dbReference>
<dbReference type="Proteomes" id="UP001642520">
    <property type="component" value="Unassembled WGS sequence"/>
</dbReference>
<dbReference type="InterPro" id="IPR027417">
    <property type="entry name" value="P-loop_NTPase"/>
</dbReference>
<dbReference type="PROSITE" id="PS51194">
    <property type="entry name" value="HELICASE_CTER"/>
    <property type="match status" value="1"/>
</dbReference>
<organism evidence="5 6">
    <name type="scientific">Xylocopa violacea</name>
    <name type="common">Violet carpenter bee</name>
    <name type="synonym">Apis violacea</name>
    <dbReference type="NCBI Taxonomy" id="135666"/>
    <lineage>
        <taxon>Eukaryota</taxon>
        <taxon>Metazoa</taxon>
        <taxon>Ecdysozoa</taxon>
        <taxon>Arthropoda</taxon>
        <taxon>Hexapoda</taxon>
        <taxon>Insecta</taxon>
        <taxon>Pterygota</taxon>
        <taxon>Neoptera</taxon>
        <taxon>Endopterygota</taxon>
        <taxon>Hymenoptera</taxon>
        <taxon>Apocrita</taxon>
        <taxon>Aculeata</taxon>
        <taxon>Apoidea</taxon>
        <taxon>Anthophila</taxon>
        <taxon>Apidae</taxon>
        <taxon>Xylocopa</taxon>
        <taxon>Xylocopa</taxon>
    </lineage>
</organism>